<comment type="caution">
    <text evidence="1">The sequence shown here is derived from an EMBL/GenBank/DDBJ whole genome shotgun (WGS) entry which is preliminary data.</text>
</comment>
<dbReference type="InterPro" id="IPR036188">
    <property type="entry name" value="FAD/NAD-bd_sf"/>
</dbReference>
<dbReference type="RefSeq" id="WP_173195905.1">
    <property type="nucleotide sequence ID" value="NZ_JABFCX010000002.1"/>
</dbReference>
<name>A0A7Y3W449_9PROT</name>
<evidence type="ECO:0000313" key="2">
    <source>
        <dbReference type="Proteomes" id="UP000536835"/>
    </source>
</evidence>
<protein>
    <submittedName>
        <fullName evidence="1">NAD(P)-binding protein</fullName>
    </submittedName>
</protein>
<dbReference type="EMBL" id="JABFCX010000002">
    <property type="protein sequence ID" value="NNU14887.1"/>
    <property type="molecule type" value="Genomic_DNA"/>
</dbReference>
<sequence length="460" mass="51126">METDYLVIGAGTTGLCFTDELLRQNPEATVTIVDRRAQPGGHWVDAYPFVELHQPSSFYGLPTRKLGDGKFATTGANKGLETLATGTEILHHFERHMAEEFLTSGRVTFLPLHEVTEEGRIRSLLSGEEREVDVRRKTVNAAYHQNSVPRTHRRAYSVAPELVCIPPNELPARAPEHRQFTVIGAGKTGIDAVLYLLRMGAKPAQITWIMPRDSWLWDRETTQNNQAFFGKTMGGFAGQLEAAAAAKTPQDFALMMEEKGIWFRVYDDVTPSMFHAATCSREERRILREVTNIVRMGRVREITPGKIKLDGGEAQVPEHSLFIDCTASAIDKKPTRPIFEDDLITCQILRFPSISLSAAILGWLEVHGGSTAEKNRFASPCPLPDTVEDYMTTLLVGLINQGQWRQFPELDAYLTASRLDMGSSLIAGGDNKAPERAEILMRVQSSVMPAFANLQRLASA</sequence>
<keyword evidence="2" id="KW-1185">Reference proteome</keyword>
<accession>A0A7Y3W449</accession>
<reference evidence="1 2" key="1">
    <citation type="submission" date="2020-05" db="EMBL/GenBank/DDBJ databases">
        <title>Parvularcula mediterraneae sp. nov., isolated from polypropylene straw from shallow seawater of the seashore of Laganas in Zakynthos island, Greece.</title>
        <authorList>
            <person name="Szabo I."/>
            <person name="Al-Omari J."/>
            <person name="Rado J."/>
            <person name="Szerdahelyi G.S."/>
        </authorList>
    </citation>
    <scope>NUCLEOTIDE SEQUENCE [LARGE SCALE GENOMIC DNA]</scope>
    <source>
        <strain evidence="1 2">ZS-1/3</strain>
    </source>
</reference>
<gene>
    <name evidence="1" type="ORF">HK107_00940</name>
</gene>
<proteinExistence type="predicted"/>
<dbReference type="Proteomes" id="UP000536835">
    <property type="component" value="Unassembled WGS sequence"/>
</dbReference>
<organism evidence="1 2">
    <name type="scientific">Parvularcula mediterranea</name>
    <dbReference type="NCBI Taxonomy" id="2732508"/>
    <lineage>
        <taxon>Bacteria</taxon>
        <taxon>Pseudomonadati</taxon>
        <taxon>Pseudomonadota</taxon>
        <taxon>Alphaproteobacteria</taxon>
        <taxon>Parvularculales</taxon>
        <taxon>Parvularculaceae</taxon>
        <taxon>Parvularcula</taxon>
    </lineage>
</organism>
<dbReference type="Gene3D" id="3.50.50.60">
    <property type="entry name" value="FAD/NAD(P)-binding domain"/>
    <property type="match status" value="2"/>
</dbReference>
<evidence type="ECO:0000313" key="1">
    <source>
        <dbReference type="EMBL" id="NNU14887.1"/>
    </source>
</evidence>
<dbReference type="AlphaFoldDB" id="A0A7Y3W449"/>
<dbReference type="SUPFAM" id="SSF51905">
    <property type="entry name" value="FAD/NAD(P)-binding domain"/>
    <property type="match status" value="1"/>
</dbReference>
<dbReference type="Pfam" id="PF13450">
    <property type="entry name" value="NAD_binding_8"/>
    <property type="match status" value="1"/>
</dbReference>